<gene>
    <name evidence="1" type="ORF">POTOM_039209</name>
</gene>
<name>A0A8X7YR84_POPTO</name>
<dbReference type="AlphaFoldDB" id="A0A8X7YR84"/>
<dbReference type="OrthoDB" id="1933605at2759"/>
<dbReference type="Pfam" id="PF14223">
    <property type="entry name" value="Retrotran_gag_2"/>
    <property type="match status" value="1"/>
</dbReference>
<evidence type="ECO:0000313" key="2">
    <source>
        <dbReference type="Proteomes" id="UP000886885"/>
    </source>
</evidence>
<comment type="caution">
    <text evidence="1">The sequence shown here is derived from an EMBL/GenBank/DDBJ whole genome shotgun (WGS) entry which is preliminary data.</text>
</comment>
<accession>A0A8X7YR84</accession>
<dbReference type="Proteomes" id="UP000886885">
    <property type="component" value="Chromosome 11A"/>
</dbReference>
<proteinExistence type="predicted"/>
<reference evidence="1" key="1">
    <citation type="journal article" date="2020" name="bioRxiv">
        <title>Hybrid origin of Populus tomentosa Carr. identified through genome sequencing and phylogenomic analysis.</title>
        <authorList>
            <person name="An X."/>
            <person name="Gao K."/>
            <person name="Chen Z."/>
            <person name="Li J."/>
            <person name="Yang X."/>
            <person name="Yang X."/>
            <person name="Zhou J."/>
            <person name="Guo T."/>
            <person name="Zhao T."/>
            <person name="Huang S."/>
            <person name="Miao D."/>
            <person name="Khan W.U."/>
            <person name="Rao P."/>
            <person name="Ye M."/>
            <person name="Lei B."/>
            <person name="Liao W."/>
            <person name="Wang J."/>
            <person name="Ji L."/>
            <person name="Li Y."/>
            <person name="Guo B."/>
            <person name="Mustafa N.S."/>
            <person name="Li S."/>
            <person name="Yun Q."/>
            <person name="Keller S.R."/>
            <person name="Mao J."/>
            <person name="Zhang R."/>
            <person name="Strauss S.H."/>
        </authorList>
    </citation>
    <scope>NUCLEOTIDE SEQUENCE</scope>
    <source>
        <strain evidence="1">GM15</strain>
        <tissue evidence="1">Leaf</tissue>
    </source>
</reference>
<dbReference type="EMBL" id="JAAWWB010000021">
    <property type="protein sequence ID" value="KAG6755804.1"/>
    <property type="molecule type" value="Genomic_DNA"/>
</dbReference>
<evidence type="ECO:0000313" key="1">
    <source>
        <dbReference type="EMBL" id="KAG6755804.1"/>
    </source>
</evidence>
<keyword evidence="2" id="KW-1185">Reference proteome</keyword>
<protein>
    <submittedName>
        <fullName evidence="1">Uncharacterized protein</fullName>
    </submittedName>
</protein>
<sequence length="116" mass="13246">MKECLSTIQRTSEFYKISASSMAGKIVPFRMVKKAINSHATITSKETENISTLEEAQRKELEVKKQKDASALYLIQQSLANTIFPRITKASTAKRAWDMLQEEFRGDFEVGYEGYK</sequence>
<organism evidence="1 2">
    <name type="scientific">Populus tomentosa</name>
    <name type="common">Chinese white poplar</name>
    <dbReference type="NCBI Taxonomy" id="118781"/>
    <lineage>
        <taxon>Eukaryota</taxon>
        <taxon>Viridiplantae</taxon>
        <taxon>Streptophyta</taxon>
        <taxon>Embryophyta</taxon>
        <taxon>Tracheophyta</taxon>
        <taxon>Spermatophyta</taxon>
        <taxon>Magnoliopsida</taxon>
        <taxon>eudicotyledons</taxon>
        <taxon>Gunneridae</taxon>
        <taxon>Pentapetalae</taxon>
        <taxon>rosids</taxon>
        <taxon>fabids</taxon>
        <taxon>Malpighiales</taxon>
        <taxon>Salicaceae</taxon>
        <taxon>Saliceae</taxon>
        <taxon>Populus</taxon>
    </lineage>
</organism>